<evidence type="ECO:0000313" key="1">
    <source>
        <dbReference type="EnsemblPlants" id="AUR62027870-RA:cds"/>
    </source>
</evidence>
<evidence type="ECO:0000313" key="2">
    <source>
        <dbReference type="Proteomes" id="UP000596660"/>
    </source>
</evidence>
<proteinExistence type="predicted"/>
<dbReference type="EnsemblPlants" id="AUR62027870-RA">
    <property type="protein sequence ID" value="AUR62027870-RA:cds"/>
    <property type="gene ID" value="AUR62027870"/>
</dbReference>
<reference evidence="1" key="2">
    <citation type="submission" date="2021-03" db="UniProtKB">
        <authorList>
            <consortium name="EnsemblPlants"/>
        </authorList>
    </citation>
    <scope>IDENTIFICATION</scope>
</reference>
<accession>A0A803MEH7</accession>
<reference evidence="1" key="1">
    <citation type="journal article" date="2017" name="Nature">
        <title>The genome of Chenopodium quinoa.</title>
        <authorList>
            <person name="Jarvis D.E."/>
            <person name="Ho Y.S."/>
            <person name="Lightfoot D.J."/>
            <person name="Schmoeckel S.M."/>
            <person name="Li B."/>
            <person name="Borm T.J.A."/>
            <person name="Ohyanagi H."/>
            <person name="Mineta K."/>
            <person name="Michell C.T."/>
            <person name="Saber N."/>
            <person name="Kharbatia N.M."/>
            <person name="Rupper R.R."/>
            <person name="Sharp A.R."/>
            <person name="Dally N."/>
            <person name="Boughton B.A."/>
            <person name="Woo Y.H."/>
            <person name="Gao G."/>
            <person name="Schijlen E.G.W.M."/>
            <person name="Guo X."/>
            <person name="Momin A.A."/>
            <person name="Negrao S."/>
            <person name="Al-Babili S."/>
            <person name="Gehring C."/>
            <person name="Roessner U."/>
            <person name="Jung C."/>
            <person name="Murphy K."/>
            <person name="Arold S.T."/>
            <person name="Gojobori T."/>
            <person name="van der Linden C.G."/>
            <person name="van Loo E.N."/>
            <person name="Jellen E.N."/>
            <person name="Maughan P.J."/>
            <person name="Tester M."/>
        </authorList>
    </citation>
    <scope>NUCLEOTIDE SEQUENCE [LARGE SCALE GENOMIC DNA]</scope>
    <source>
        <strain evidence="1">cv. PI 614886</strain>
    </source>
</reference>
<organism evidence="1 2">
    <name type="scientific">Chenopodium quinoa</name>
    <name type="common">Quinoa</name>
    <dbReference type="NCBI Taxonomy" id="63459"/>
    <lineage>
        <taxon>Eukaryota</taxon>
        <taxon>Viridiplantae</taxon>
        <taxon>Streptophyta</taxon>
        <taxon>Embryophyta</taxon>
        <taxon>Tracheophyta</taxon>
        <taxon>Spermatophyta</taxon>
        <taxon>Magnoliopsida</taxon>
        <taxon>eudicotyledons</taxon>
        <taxon>Gunneridae</taxon>
        <taxon>Pentapetalae</taxon>
        <taxon>Caryophyllales</taxon>
        <taxon>Chenopodiaceae</taxon>
        <taxon>Chenopodioideae</taxon>
        <taxon>Atripliceae</taxon>
        <taxon>Chenopodium</taxon>
    </lineage>
</organism>
<protein>
    <recommendedName>
        <fullName evidence="3">Replication factor A C-terminal domain-containing protein</fullName>
    </recommendedName>
</protein>
<dbReference type="PANTHER" id="PTHR47165">
    <property type="entry name" value="OS03G0429900 PROTEIN"/>
    <property type="match status" value="1"/>
</dbReference>
<dbReference type="Gramene" id="AUR62027870-RA">
    <property type="protein sequence ID" value="AUR62027870-RA:cds"/>
    <property type="gene ID" value="AUR62027870"/>
</dbReference>
<dbReference type="AlphaFoldDB" id="A0A803MEH7"/>
<dbReference type="PANTHER" id="PTHR47165:SF4">
    <property type="entry name" value="OS03G0429900 PROTEIN"/>
    <property type="match status" value="1"/>
</dbReference>
<name>A0A803MEH7_CHEQI</name>
<dbReference type="SUPFAM" id="SSF50249">
    <property type="entry name" value="Nucleic acid-binding proteins"/>
    <property type="match status" value="3"/>
</dbReference>
<sequence length="456" mass="50462">MSSCGQIHDQSFVATVAADGDDDVAAAALLQGDDPYGVRNVVSFDILYKAGIISEKSSKMKPEYTPIGNLTPQNKAYKVRARVIEKAEPKLSPNKTLYQLLKLEDSEGNRIRGTLFENEVHSFKGILELGREYEIANAPLRVVDEKWKTREDDCQMTFGGNTSIQPLQSEAGPVLPKYTPIASIPRTSSKSERFDAIGVILYMEQVRQIKTASGASMDVREVMITDDSIYQPLILSLWGGLAIDGCEKLAAWASIPLIAGFTYMRPTAHNGFSLSSSMSTLIILGSSGDTAEHLKKWSRDKKPYINELMAKVLLIREPPVERIITTIGELKLKKLTDTMQEERIWLKAKIPEPDVRKIIAYIGCDNCGCRCEELAGETFKCSSCPNKVCTTTARVNYTFTITDGTGELKLAAFGAECEKLFGMKLADIYSKVIVEHWDGFDEAAARLSTTEAYFCV</sequence>
<dbReference type="Proteomes" id="UP000596660">
    <property type="component" value="Unplaced"/>
</dbReference>
<dbReference type="InterPro" id="IPR012340">
    <property type="entry name" value="NA-bd_OB-fold"/>
</dbReference>
<dbReference type="Gene3D" id="2.40.50.140">
    <property type="entry name" value="Nucleic acid-binding proteins"/>
    <property type="match status" value="3"/>
</dbReference>
<keyword evidence="2" id="KW-1185">Reference proteome</keyword>
<evidence type="ECO:0008006" key="3">
    <source>
        <dbReference type="Google" id="ProtNLM"/>
    </source>
</evidence>